<evidence type="ECO:0000313" key="12">
    <source>
        <dbReference type="Proteomes" id="UP000193685"/>
    </source>
</evidence>
<dbReference type="Proteomes" id="UP000193685">
    <property type="component" value="Unassembled WGS sequence"/>
</dbReference>
<evidence type="ECO:0000256" key="6">
    <source>
        <dbReference type="ARBA" id="ARBA00023010"/>
    </source>
</evidence>
<protein>
    <submittedName>
        <fullName evidence="11">Non-repetitive/WGA-negative nucleoporin C-terminal-domain-containing protein</fullName>
    </submittedName>
</protein>
<dbReference type="InterPro" id="IPR007187">
    <property type="entry name" value="Nucleoporin_Nup133/Nup155_C"/>
</dbReference>
<dbReference type="OMA" id="HVATLLW"/>
<evidence type="ECO:0000256" key="2">
    <source>
        <dbReference type="ARBA" id="ARBA00005569"/>
    </source>
</evidence>
<evidence type="ECO:0000256" key="7">
    <source>
        <dbReference type="ARBA" id="ARBA00023242"/>
    </source>
</evidence>
<evidence type="ECO:0000259" key="9">
    <source>
        <dbReference type="Pfam" id="PF03177"/>
    </source>
</evidence>
<keyword evidence="7" id="KW-0539">Nucleus</keyword>
<keyword evidence="5" id="KW-0653">Protein transport</keyword>
<dbReference type="InterPro" id="IPR015943">
    <property type="entry name" value="WD40/YVTN_repeat-like_dom_sf"/>
</dbReference>
<dbReference type="GO" id="GO:0031080">
    <property type="term" value="C:nuclear pore outer ring"/>
    <property type="evidence" value="ECO:0007669"/>
    <property type="project" value="TreeGrafter"/>
</dbReference>
<keyword evidence="3" id="KW-0813">Transport</keyword>
<feature type="compositionally biased region" description="Basic residues" evidence="8">
    <location>
        <begin position="1"/>
        <end position="11"/>
    </location>
</feature>
<reference evidence="11 12" key="1">
    <citation type="submission" date="2016-07" db="EMBL/GenBank/DDBJ databases">
        <title>Pervasive Adenine N6-methylation of Active Genes in Fungi.</title>
        <authorList>
            <consortium name="DOE Joint Genome Institute"/>
            <person name="Mondo S.J."/>
            <person name="Dannebaum R.O."/>
            <person name="Kuo R.C."/>
            <person name="Labutti K."/>
            <person name="Haridas S."/>
            <person name="Kuo A."/>
            <person name="Salamov A."/>
            <person name="Ahrendt S.R."/>
            <person name="Lipzen A."/>
            <person name="Sullivan W."/>
            <person name="Andreopoulos W.B."/>
            <person name="Clum A."/>
            <person name="Lindquist E."/>
            <person name="Daum C."/>
            <person name="Ramamoorthy G.K."/>
            <person name="Gryganskyi A."/>
            <person name="Culley D."/>
            <person name="Magnuson J.K."/>
            <person name="James T.Y."/>
            <person name="O'Malley M.A."/>
            <person name="Stajich J.E."/>
            <person name="Spatafora J.W."/>
            <person name="Visel A."/>
            <person name="Grigoriev I.V."/>
        </authorList>
    </citation>
    <scope>NUCLEOTIDE SEQUENCE [LARGE SCALE GENOMIC DNA]</scope>
    <source>
        <strain evidence="11 12">12-1054</strain>
    </source>
</reference>
<evidence type="ECO:0000256" key="4">
    <source>
        <dbReference type="ARBA" id="ARBA00022816"/>
    </source>
</evidence>
<dbReference type="GeneID" id="63787255"/>
<dbReference type="STRING" id="56484.A0A1Y2F5D8"/>
<keyword evidence="12" id="KW-1185">Reference proteome</keyword>
<proteinExistence type="inferred from homology"/>
<feature type="region of interest" description="Disordered" evidence="8">
    <location>
        <begin position="1"/>
        <end position="22"/>
    </location>
</feature>
<keyword evidence="4" id="KW-0509">mRNA transport</keyword>
<dbReference type="AlphaFoldDB" id="A0A1Y2F5D8"/>
<comment type="similarity">
    <text evidence="2">Belongs to the nucleoporin Nup133 family.</text>
</comment>
<accession>A0A1Y2F5D8</accession>
<dbReference type="PANTHER" id="PTHR13405:SF11">
    <property type="entry name" value="NUCLEAR PORE COMPLEX PROTEIN NUP133"/>
    <property type="match status" value="1"/>
</dbReference>
<dbReference type="GO" id="GO:0016973">
    <property type="term" value="P:poly(A)+ mRNA export from nucleus"/>
    <property type="evidence" value="ECO:0007669"/>
    <property type="project" value="TreeGrafter"/>
</dbReference>
<feature type="domain" description="Nucleoporin Nup133/Nup155-like C-terminal" evidence="9">
    <location>
        <begin position="704"/>
        <end position="806"/>
    </location>
</feature>
<keyword evidence="6" id="KW-0811">Translocation</keyword>
<evidence type="ECO:0000259" key="10">
    <source>
        <dbReference type="Pfam" id="PF08801"/>
    </source>
</evidence>
<comment type="caution">
    <text evidence="11">The sequence shown here is derived from an EMBL/GenBank/DDBJ whole genome shotgun (WGS) entry which is preliminary data.</text>
</comment>
<evidence type="ECO:0000256" key="3">
    <source>
        <dbReference type="ARBA" id="ARBA00022448"/>
    </source>
</evidence>
<feature type="domain" description="Nucleoporin Nup133/Nup155-like N-terminal" evidence="10">
    <location>
        <begin position="67"/>
        <end position="387"/>
    </location>
</feature>
<sequence>MSLSARHKRASSRQALQQSVIPKPIQETATSVEWTKTADLTCSRLVTSTAPIFARKEQCTGVAAEGHGLLMSADSAFIFPYSSGHAVPPILTFPMPEGETALLGALVPGPGQEPGLLVIMPTQGLIGFWPALHSALAPSSGIEVRLSLSSGESVAHLCNAGAAGLVLATSSGRLVHISLRDAAGKPVVNLTPMSTGSGWLGAIRNATTRREVVSIKAGVAKSREEREVHVMTRQGGLTIWEVARGGNYRNLLDADLSACLAAENMQEALDVASYPSEANAVLVLIRTRQGTTKLITVQIDGRGQPSILRTVELPSLPGASLHLPNPGHVAFVQTSTNVHLVHLADGTTDCVQFKRGVLIAGVGTEDQLKNRRQAALILLTKGAGVLRLEVSSNTTDSDAIKSRLEQSVFFGSREDNPINFEPSPNDSDDAAIALSCEILTGSSSLLTRHINLQEALTDRLAAARYLAQYIKSKARPLTTQILRQDAERLAAGEELWRITNARIESSKLTSELLPASAKQASDPLRKFFLEGLQDVLQVALNAHIYAVERAAVLDPSPLSAVIQECNEIVLAVLQTAVGYRDLYKALYDQDGQKWTSTSEVLHAVTVQFDITAALIISMKGGKSEPLCSQLAAFAQLNCRLYEDALVFEPTRQAQYHSLRSGWLKHLVACGKTDRALAIGESVKDYGSLIEICHEQGEQTSDEEVIDTVVRRLEWYLHTFGYDFAAVLWEYYIQHRQYWNLLHEFPNYRQYLTQFFEDGRYPNVAWMNEIILGNYEKAGLTLLRVQEPKVEKRQIQLSIAKLSLLVRGGVPAELTGQLLTAKILRKRVHEAATASRDAIDKTAAVDLAAVTLLEGTPHALSDLLRRFLARLVRGLELDTRSAVEYLTLVKTASHFQALQILNAAEKLPPAQHEFLEKLIWRRCYIANDWQALHRQVKDKSDDSVEALARDTALYKLLRDVVGVAGQRTGDSW</sequence>
<dbReference type="Gene3D" id="2.130.10.10">
    <property type="entry name" value="YVTN repeat-like/Quinoprotein amine dehydrogenase"/>
    <property type="match status" value="1"/>
</dbReference>
<evidence type="ECO:0000256" key="1">
    <source>
        <dbReference type="ARBA" id="ARBA00004259"/>
    </source>
</evidence>
<dbReference type="PANTHER" id="PTHR13405">
    <property type="entry name" value="NUCLEAR PORE COMPLEX PROTEIN NUP133"/>
    <property type="match status" value="1"/>
</dbReference>
<dbReference type="InterPro" id="IPR037624">
    <property type="entry name" value="Nup133-like"/>
</dbReference>
<evidence type="ECO:0000256" key="8">
    <source>
        <dbReference type="SAM" id="MobiDB-lite"/>
    </source>
</evidence>
<comment type="subcellular location">
    <subcellularLocation>
        <location evidence="1">Nucleus envelope</location>
    </subcellularLocation>
</comment>
<dbReference type="RefSeq" id="XP_040723734.1">
    <property type="nucleotide sequence ID" value="XM_040870656.1"/>
</dbReference>
<dbReference type="GO" id="GO:0000972">
    <property type="term" value="P:transcription-dependent tethering of RNA polymerase II gene DNA at nuclear periphery"/>
    <property type="evidence" value="ECO:0007669"/>
    <property type="project" value="TreeGrafter"/>
</dbReference>
<dbReference type="GO" id="GO:0006606">
    <property type="term" value="P:protein import into nucleus"/>
    <property type="evidence" value="ECO:0007669"/>
    <property type="project" value="TreeGrafter"/>
</dbReference>
<dbReference type="EMBL" id="MCFI01000016">
    <property type="protein sequence ID" value="ORY79102.1"/>
    <property type="molecule type" value="Genomic_DNA"/>
</dbReference>
<name>A0A1Y2F5D8_PROLT</name>
<organism evidence="11 12">
    <name type="scientific">Protomyces lactucae-debilis</name>
    <dbReference type="NCBI Taxonomy" id="2754530"/>
    <lineage>
        <taxon>Eukaryota</taxon>
        <taxon>Fungi</taxon>
        <taxon>Dikarya</taxon>
        <taxon>Ascomycota</taxon>
        <taxon>Taphrinomycotina</taxon>
        <taxon>Taphrinomycetes</taxon>
        <taxon>Taphrinales</taxon>
        <taxon>Protomycetaceae</taxon>
        <taxon>Protomyces</taxon>
    </lineage>
</organism>
<evidence type="ECO:0000256" key="5">
    <source>
        <dbReference type="ARBA" id="ARBA00022927"/>
    </source>
</evidence>
<gene>
    <name evidence="11" type="ORF">BCR37DRAFT_388693</name>
</gene>
<dbReference type="Pfam" id="PF08801">
    <property type="entry name" value="Nucleoporin_N"/>
    <property type="match status" value="1"/>
</dbReference>
<dbReference type="InterPro" id="IPR014908">
    <property type="entry name" value="Nucleoporin_Nup133/Nup155_N"/>
</dbReference>
<dbReference type="GO" id="GO:0017056">
    <property type="term" value="F:structural constituent of nuclear pore"/>
    <property type="evidence" value="ECO:0007669"/>
    <property type="project" value="InterPro"/>
</dbReference>
<dbReference type="SUPFAM" id="SSF117289">
    <property type="entry name" value="Nucleoporin domain"/>
    <property type="match status" value="1"/>
</dbReference>
<dbReference type="OrthoDB" id="103454at2759"/>
<evidence type="ECO:0000313" key="11">
    <source>
        <dbReference type="EMBL" id="ORY79102.1"/>
    </source>
</evidence>
<dbReference type="Pfam" id="PF03177">
    <property type="entry name" value="Nucleoporin_C"/>
    <property type="match status" value="1"/>
</dbReference>